<protein>
    <submittedName>
        <fullName evidence="3">Outer membrane lipoprotein-sorting protein</fullName>
    </submittedName>
</protein>
<gene>
    <name evidence="3" type="ORF">FHS49_000104</name>
</gene>
<evidence type="ECO:0000313" key="3">
    <source>
        <dbReference type="EMBL" id="MBB5684113.1"/>
    </source>
</evidence>
<dbReference type="Proteomes" id="UP000549617">
    <property type="component" value="Unassembled WGS sequence"/>
</dbReference>
<dbReference type="SUPFAM" id="SSF89392">
    <property type="entry name" value="Prokaryotic lipoproteins and lipoprotein localization factors"/>
    <property type="match status" value="1"/>
</dbReference>
<dbReference type="RefSeq" id="WP_184014370.1">
    <property type="nucleotide sequence ID" value="NZ_JACIJC010000001.1"/>
</dbReference>
<dbReference type="Pfam" id="PF03548">
    <property type="entry name" value="LolA"/>
    <property type="match status" value="1"/>
</dbReference>
<organism evidence="3 4">
    <name type="scientific">Sphingobium boeckii</name>
    <dbReference type="NCBI Taxonomy" id="1082345"/>
    <lineage>
        <taxon>Bacteria</taxon>
        <taxon>Pseudomonadati</taxon>
        <taxon>Pseudomonadota</taxon>
        <taxon>Alphaproteobacteria</taxon>
        <taxon>Sphingomonadales</taxon>
        <taxon>Sphingomonadaceae</taxon>
        <taxon>Sphingobium</taxon>
    </lineage>
</organism>
<accession>A0A7W9AEC9</accession>
<dbReference type="PANTHER" id="PTHR35869">
    <property type="entry name" value="OUTER-MEMBRANE LIPOPROTEIN CARRIER PROTEIN"/>
    <property type="match status" value="1"/>
</dbReference>
<feature type="chain" id="PRO_5030646998" evidence="2">
    <location>
        <begin position="26"/>
        <end position="209"/>
    </location>
</feature>
<keyword evidence="1 2" id="KW-0732">Signal</keyword>
<evidence type="ECO:0000256" key="2">
    <source>
        <dbReference type="SAM" id="SignalP"/>
    </source>
</evidence>
<reference evidence="3 4" key="1">
    <citation type="submission" date="2020-08" db="EMBL/GenBank/DDBJ databases">
        <title>Genomic Encyclopedia of Type Strains, Phase IV (KMG-IV): sequencing the most valuable type-strain genomes for metagenomic binning, comparative biology and taxonomic classification.</title>
        <authorList>
            <person name="Goeker M."/>
        </authorList>
    </citation>
    <scope>NUCLEOTIDE SEQUENCE [LARGE SCALE GENOMIC DNA]</scope>
    <source>
        <strain evidence="3 4">DSM 25079</strain>
    </source>
</reference>
<dbReference type="AlphaFoldDB" id="A0A7W9AEC9"/>
<evidence type="ECO:0000313" key="4">
    <source>
        <dbReference type="Proteomes" id="UP000549617"/>
    </source>
</evidence>
<dbReference type="InterPro" id="IPR004564">
    <property type="entry name" value="OM_lipoprot_carrier_LolA-like"/>
</dbReference>
<name>A0A7W9AEC9_9SPHN</name>
<proteinExistence type="predicted"/>
<dbReference type="Gene3D" id="2.50.20.10">
    <property type="entry name" value="Lipoprotein localisation LolA/LolB/LppX"/>
    <property type="match status" value="1"/>
</dbReference>
<dbReference type="InterPro" id="IPR029046">
    <property type="entry name" value="LolA/LolB/LppX"/>
</dbReference>
<sequence>MFRRYALALAAAPLILTGIAMPGVAAAPSADLDRVSAHLQAVASMTAGFTQTDRAGKVLTGELTLKRPGKIRFQYQKGVPLLIVGDGKALTMIDYQVNQVQRWPIGKSPLAVLLNPAGNLASVARVVPTADNRIVLVEARDPKKPEFGTLTLAFQRNAGAPGGLMLQGWVALDSQNNRTSIRLSNQKFNVAVSDNTFKWRDPRPQNRGR</sequence>
<dbReference type="PANTHER" id="PTHR35869:SF1">
    <property type="entry name" value="OUTER-MEMBRANE LIPOPROTEIN CARRIER PROTEIN"/>
    <property type="match status" value="1"/>
</dbReference>
<dbReference type="CDD" id="cd16325">
    <property type="entry name" value="LolA"/>
    <property type="match status" value="1"/>
</dbReference>
<evidence type="ECO:0000256" key="1">
    <source>
        <dbReference type="ARBA" id="ARBA00022729"/>
    </source>
</evidence>
<keyword evidence="4" id="KW-1185">Reference proteome</keyword>
<keyword evidence="3" id="KW-0449">Lipoprotein</keyword>
<feature type="signal peptide" evidence="2">
    <location>
        <begin position="1"/>
        <end position="25"/>
    </location>
</feature>
<comment type="caution">
    <text evidence="3">The sequence shown here is derived from an EMBL/GenBank/DDBJ whole genome shotgun (WGS) entry which is preliminary data.</text>
</comment>
<dbReference type="EMBL" id="JACIJC010000001">
    <property type="protein sequence ID" value="MBB5684113.1"/>
    <property type="molecule type" value="Genomic_DNA"/>
</dbReference>